<gene>
    <name evidence="10" type="ORF">B0T22DRAFT_500144</name>
</gene>
<feature type="transmembrane region" description="Helical" evidence="8">
    <location>
        <begin position="499"/>
        <end position="520"/>
    </location>
</feature>
<sequence>MANYGGGGGGEGAGYYNQQPPPPPNSYPMQPPQNGSYNHNYNSNQQQPYQGGYDNGAGNPYGYSNGNSQYQAQAPPPPNEDPKLGANYGGNGQYDGPPPSYDEVFKVDKPKWNDLWAGILFLITCAGFVVVSAISIQGYAATRRQNSGGLNGQINNFTLTTHTIWLFLWVLLTAFVLSYGYVWLARKFTKQFIWITGILNIVFGLATAIYMLYQRYWSGGIVFLIFSAFTILCFISWIPRIPFSALMLQTAIDVSKTHGHVYAVSAIGGLLATVYAAWYSVTLVAVYVKYQPSANNAACREGVGGCSQGKVIGLIVFITFASYWISEWLKNTVHTTISGVYGSWYFNSKNYPTKVTRGALKRALTYSFGSISLGSLVVAIINLLRQFCSIAQQNAAADGNIVGTILFCIIGCLIGLLDWAVQFINRYAFSHIALYGKAYIPAAKDTWRMIKDRGIDALINECLVGPVLTMGATFVAYACAFLAYLYMIFTAPAYNSTGGYTPVVVAFAFLIGLQICNVFTTPLSSGIDTIFVAAAWDPEVMMRDHPDLYQRMIAVYPHVQQAIHA</sequence>
<feature type="transmembrane region" description="Helical" evidence="8">
    <location>
        <begin position="401"/>
        <end position="421"/>
    </location>
</feature>
<feature type="transmembrane region" description="Helical" evidence="8">
    <location>
        <begin position="363"/>
        <end position="381"/>
    </location>
</feature>
<comment type="similarity">
    <text evidence="3 8">Belongs to the CTL (choline transporter-like) family.</text>
</comment>
<reference evidence="10" key="1">
    <citation type="journal article" date="2023" name="Mol. Phylogenet. Evol.">
        <title>Genome-scale phylogeny and comparative genomics of the fungal order Sordariales.</title>
        <authorList>
            <person name="Hensen N."/>
            <person name="Bonometti L."/>
            <person name="Westerberg I."/>
            <person name="Brannstrom I.O."/>
            <person name="Guillou S."/>
            <person name="Cros-Aarteil S."/>
            <person name="Calhoun S."/>
            <person name="Haridas S."/>
            <person name="Kuo A."/>
            <person name="Mondo S."/>
            <person name="Pangilinan J."/>
            <person name="Riley R."/>
            <person name="LaButti K."/>
            <person name="Andreopoulos B."/>
            <person name="Lipzen A."/>
            <person name="Chen C."/>
            <person name="Yan M."/>
            <person name="Daum C."/>
            <person name="Ng V."/>
            <person name="Clum A."/>
            <person name="Steindorff A."/>
            <person name="Ohm R.A."/>
            <person name="Martin F."/>
            <person name="Silar P."/>
            <person name="Natvig D.O."/>
            <person name="Lalanne C."/>
            <person name="Gautier V."/>
            <person name="Ament-Velasquez S.L."/>
            <person name="Kruys A."/>
            <person name="Hutchinson M.I."/>
            <person name="Powell A.J."/>
            <person name="Barry K."/>
            <person name="Miller A.N."/>
            <person name="Grigoriev I.V."/>
            <person name="Debuchy R."/>
            <person name="Gladieux P."/>
            <person name="Hiltunen Thoren M."/>
            <person name="Johannesson H."/>
        </authorList>
    </citation>
    <scope>NUCLEOTIDE SEQUENCE</scope>
    <source>
        <strain evidence="10">CBS 314.62</strain>
    </source>
</reference>
<evidence type="ECO:0000313" key="10">
    <source>
        <dbReference type="EMBL" id="KAK3685173.1"/>
    </source>
</evidence>
<evidence type="ECO:0000256" key="2">
    <source>
        <dbReference type="ARBA" id="ARBA00004651"/>
    </source>
</evidence>
<feature type="compositionally biased region" description="Low complexity" evidence="9">
    <location>
        <begin position="32"/>
        <end position="52"/>
    </location>
</feature>
<dbReference type="PANTHER" id="PTHR12385">
    <property type="entry name" value="CHOLINE TRANSPORTER-LIKE (SLC FAMILY 44)"/>
    <property type="match status" value="1"/>
</dbReference>
<reference evidence="10" key="2">
    <citation type="submission" date="2023-06" db="EMBL/GenBank/DDBJ databases">
        <authorList>
            <consortium name="Lawrence Berkeley National Laboratory"/>
            <person name="Haridas S."/>
            <person name="Hensen N."/>
            <person name="Bonometti L."/>
            <person name="Westerberg I."/>
            <person name="Brannstrom I.O."/>
            <person name="Guillou S."/>
            <person name="Cros-Aarteil S."/>
            <person name="Calhoun S."/>
            <person name="Kuo A."/>
            <person name="Mondo S."/>
            <person name="Pangilinan J."/>
            <person name="Riley R."/>
            <person name="Labutti K."/>
            <person name="Andreopoulos B."/>
            <person name="Lipzen A."/>
            <person name="Chen C."/>
            <person name="Yanf M."/>
            <person name="Daum C."/>
            <person name="Ng V."/>
            <person name="Clum A."/>
            <person name="Steindorff A."/>
            <person name="Ohm R."/>
            <person name="Martin F."/>
            <person name="Silar P."/>
            <person name="Natvig D."/>
            <person name="Lalanne C."/>
            <person name="Gautier V."/>
            <person name="Ament-Velasquez S.L."/>
            <person name="Kruys A."/>
            <person name="Hutchinson M.I."/>
            <person name="Powell A.J."/>
            <person name="Barry K."/>
            <person name="Miller A.N."/>
            <person name="Grigoriev I.V."/>
            <person name="Debuchy R."/>
            <person name="Gladieux P."/>
            <person name="Thoren M.H."/>
            <person name="Johannesson H."/>
        </authorList>
    </citation>
    <scope>NUCLEOTIDE SEQUENCE</scope>
    <source>
        <strain evidence="10">CBS 314.62</strain>
    </source>
</reference>
<evidence type="ECO:0000256" key="8">
    <source>
        <dbReference type="RuleBase" id="RU368066"/>
    </source>
</evidence>
<evidence type="ECO:0000256" key="4">
    <source>
        <dbReference type="ARBA" id="ARBA00015388"/>
    </source>
</evidence>
<dbReference type="EMBL" id="JAULSO010000003">
    <property type="protein sequence ID" value="KAK3685173.1"/>
    <property type="molecule type" value="Genomic_DNA"/>
</dbReference>
<dbReference type="Pfam" id="PF04515">
    <property type="entry name" value="Choline_transpo"/>
    <property type="match status" value="1"/>
</dbReference>
<name>A0AAE1CA56_9PEZI</name>
<feature type="compositionally biased region" description="Gly residues" evidence="9">
    <location>
        <begin position="1"/>
        <end position="13"/>
    </location>
</feature>
<feature type="transmembrane region" description="Helical" evidence="8">
    <location>
        <begin position="219"/>
        <end position="238"/>
    </location>
</feature>
<evidence type="ECO:0000256" key="9">
    <source>
        <dbReference type="SAM" id="MobiDB-lite"/>
    </source>
</evidence>
<protein>
    <recommendedName>
        <fullName evidence="4 8">Protein PNS1</fullName>
    </recommendedName>
</protein>
<comment type="subcellular location">
    <subcellularLocation>
        <location evidence="2 8">Cell membrane</location>
        <topology evidence="2 8">Multi-pass membrane protein</topology>
    </subcellularLocation>
</comment>
<feature type="region of interest" description="Disordered" evidence="9">
    <location>
        <begin position="1"/>
        <end position="93"/>
    </location>
</feature>
<dbReference type="GO" id="GO:0005886">
    <property type="term" value="C:plasma membrane"/>
    <property type="evidence" value="ECO:0007669"/>
    <property type="project" value="UniProtKB-SubCell"/>
</dbReference>
<feature type="compositionally biased region" description="Pro residues" evidence="9">
    <location>
        <begin position="19"/>
        <end position="31"/>
    </location>
</feature>
<comment type="function">
    <text evidence="1 8">Probably involved in transport through the plasma membrane.</text>
</comment>
<feature type="transmembrane region" description="Helical" evidence="8">
    <location>
        <begin position="192"/>
        <end position="213"/>
    </location>
</feature>
<feature type="transmembrane region" description="Helical" evidence="8">
    <location>
        <begin position="308"/>
        <end position="325"/>
    </location>
</feature>
<feature type="transmembrane region" description="Helical" evidence="8">
    <location>
        <begin position="259"/>
        <end position="288"/>
    </location>
</feature>
<comment type="caution">
    <text evidence="10">The sequence shown here is derived from an EMBL/GenBank/DDBJ whole genome shotgun (WGS) entry which is preliminary data.</text>
</comment>
<organism evidence="10 11">
    <name type="scientific">Podospora appendiculata</name>
    <dbReference type="NCBI Taxonomy" id="314037"/>
    <lineage>
        <taxon>Eukaryota</taxon>
        <taxon>Fungi</taxon>
        <taxon>Dikarya</taxon>
        <taxon>Ascomycota</taxon>
        <taxon>Pezizomycotina</taxon>
        <taxon>Sordariomycetes</taxon>
        <taxon>Sordariomycetidae</taxon>
        <taxon>Sordariales</taxon>
        <taxon>Podosporaceae</taxon>
        <taxon>Podospora</taxon>
    </lineage>
</organism>
<dbReference type="PANTHER" id="PTHR12385:SF4">
    <property type="entry name" value="PROTEIN PNS1"/>
    <property type="match status" value="1"/>
</dbReference>
<accession>A0AAE1CA56</accession>
<dbReference type="GO" id="GO:0022857">
    <property type="term" value="F:transmembrane transporter activity"/>
    <property type="evidence" value="ECO:0007669"/>
    <property type="project" value="UniProtKB-UniRule"/>
</dbReference>
<keyword evidence="7 8" id="KW-0472">Membrane</keyword>
<keyword evidence="6 8" id="KW-1133">Transmembrane helix</keyword>
<evidence type="ECO:0000256" key="7">
    <source>
        <dbReference type="ARBA" id="ARBA00023136"/>
    </source>
</evidence>
<feature type="transmembrane region" description="Helical" evidence="8">
    <location>
        <begin position="458"/>
        <end position="487"/>
    </location>
</feature>
<keyword evidence="11" id="KW-1185">Reference proteome</keyword>
<dbReference type="Proteomes" id="UP001270362">
    <property type="component" value="Unassembled WGS sequence"/>
</dbReference>
<keyword evidence="5 8" id="KW-0812">Transmembrane</keyword>
<proteinExistence type="inferred from homology"/>
<feature type="transmembrane region" description="Helical" evidence="8">
    <location>
        <begin position="164"/>
        <end position="185"/>
    </location>
</feature>
<dbReference type="AlphaFoldDB" id="A0AAE1CA56"/>
<dbReference type="InterPro" id="IPR007603">
    <property type="entry name" value="Choline_transptr-like"/>
</dbReference>
<evidence type="ECO:0000256" key="3">
    <source>
        <dbReference type="ARBA" id="ARBA00007168"/>
    </source>
</evidence>
<evidence type="ECO:0000256" key="1">
    <source>
        <dbReference type="ARBA" id="ARBA00002957"/>
    </source>
</evidence>
<feature type="transmembrane region" description="Helical" evidence="8">
    <location>
        <begin position="115"/>
        <end position="140"/>
    </location>
</feature>
<evidence type="ECO:0000256" key="5">
    <source>
        <dbReference type="ARBA" id="ARBA00022692"/>
    </source>
</evidence>
<feature type="compositionally biased region" description="Polar residues" evidence="9">
    <location>
        <begin position="62"/>
        <end position="72"/>
    </location>
</feature>
<evidence type="ECO:0000256" key="6">
    <source>
        <dbReference type="ARBA" id="ARBA00022989"/>
    </source>
</evidence>
<evidence type="ECO:0000313" key="11">
    <source>
        <dbReference type="Proteomes" id="UP001270362"/>
    </source>
</evidence>